<feature type="region of interest" description="Disordered" evidence="1">
    <location>
        <begin position="43"/>
        <end position="83"/>
    </location>
</feature>
<feature type="region of interest" description="Disordered" evidence="1">
    <location>
        <begin position="104"/>
        <end position="127"/>
    </location>
</feature>
<feature type="region of interest" description="Disordered" evidence="1">
    <location>
        <begin position="142"/>
        <end position="162"/>
    </location>
</feature>
<sequence>MPERVGAALTTPGRSQYCQMVRVRQARRRGVREEPALLRPSMRHLLEPGGSGQDAVRTHRGRWGTPGLVYGSPPGGHEEGLRRTRGDAAGTQLGSYFVERITVNTGSVRHGSPPGKQPARRAGIDASTVERVGWGGAAVVVRGRESRSHGEGRQRFRERRRL</sequence>
<name>A0A097SQP8_9NOCA</name>
<reference evidence="2" key="1">
    <citation type="submission" date="2014-03" db="EMBL/GenBank/DDBJ databases">
        <authorList>
            <person name="Zhang G."/>
            <person name="Zhu L."/>
            <person name="Fang P."/>
        </authorList>
    </citation>
    <scope>NUCLEOTIDE SEQUENCE</scope>
    <source>
        <strain evidence="2">NS1</strain>
        <plasmid evidence="2">pNSL1</plasmid>
    </source>
</reference>
<dbReference type="AlphaFoldDB" id="A0A097SQP8"/>
<evidence type="ECO:0000313" key="2">
    <source>
        <dbReference type="EMBL" id="AIU93835.1"/>
    </source>
</evidence>
<accession>A0A097SQP8</accession>
<dbReference type="EMBL" id="KJ605395">
    <property type="protein sequence ID" value="AIU93835.1"/>
    <property type="molecule type" value="Genomic_DNA"/>
</dbReference>
<feature type="compositionally biased region" description="Basic and acidic residues" evidence="1">
    <location>
        <begin position="142"/>
        <end position="155"/>
    </location>
</feature>
<keyword evidence="2" id="KW-0614">Plasmid</keyword>
<proteinExistence type="predicted"/>
<protein>
    <submittedName>
        <fullName evidence="2">Uncharacterized protein</fullName>
    </submittedName>
</protein>
<geneLocation type="plasmid" evidence="2">
    <name>pNSL1</name>
</geneLocation>
<organism evidence="2">
    <name type="scientific">Rhodococcus sp. NS1</name>
    <dbReference type="NCBI Taxonomy" id="402236"/>
    <lineage>
        <taxon>Bacteria</taxon>
        <taxon>Bacillati</taxon>
        <taxon>Actinomycetota</taxon>
        <taxon>Actinomycetes</taxon>
        <taxon>Mycobacteriales</taxon>
        <taxon>Nocardiaceae</taxon>
        <taxon>Rhodococcus</taxon>
    </lineage>
</organism>
<evidence type="ECO:0000256" key="1">
    <source>
        <dbReference type="SAM" id="MobiDB-lite"/>
    </source>
</evidence>
<gene>
    <name evidence="2" type="ORF">LRS1606.401</name>
</gene>